<evidence type="ECO:0000313" key="3">
    <source>
        <dbReference type="Proteomes" id="UP001595851"/>
    </source>
</evidence>
<keyword evidence="3" id="KW-1185">Reference proteome</keyword>
<dbReference type="EMBL" id="JBHSBI010000036">
    <property type="protein sequence ID" value="MFC4014706.1"/>
    <property type="molecule type" value="Genomic_DNA"/>
</dbReference>
<evidence type="ECO:0000256" key="1">
    <source>
        <dbReference type="SAM" id="MobiDB-lite"/>
    </source>
</evidence>
<sequence>MALHDPVIVTTTEQGTVIHVTDRPTLVQVRTRGVQGPPGPPGEPGPQGPQGEPGPAGPGGGSFHVHEQTEPAHVWTILHELGRRPAVTVEDIDGHEIDAAVFCPDTATVIVTLGPATAGRAHLS</sequence>
<dbReference type="RefSeq" id="WP_379534541.1">
    <property type="nucleotide sequence ID" value="NZ_JBHSBI010000036.1"/>
</dbReference>
<feature type="compositionally biased region" description="Pro residues" evidence="1">
    <location>
        <begin position="37"/>
        <end position="47"/>
    </location>
</feature>
<dbReference type="Gene3D" id="1.20.5.320">
    <property type="entry name" value="6-Phosphogluconate Dehydrogenase, domain 3"/>
    <property type="match status" value="1"/>
</dbReference>
<proteinExistence type="predicted"/>
<comment type="caution">
    <text evidence="2">The sequence shown here is derived from an EMBL/GenBank/DDBJ whole genome shotgun (WGS) entry which is preliminary data.</text>
</comment>
<organism evidence="2 3">
    <name type="scientific">Nonomuraea purpurea</name>
    <dbReference type="NCBI Taxonomy" id="1849276"/>
    <lineage>
        <taxon>Bacteria</taxon>
        <taxon>Bacillati</taxon>
        <taxon>Actinomycetota</taxon>
        <taxon>Actinomycetes</taxon>
        <taxon>Streptosporangiales</taxon>
        <taxon>Streptosporangiaceae</taxon>
        <taxon>Nonomuraea</taxon>
    </lineage>
</organism>
<feature type="region of interest" description="Disordered" evidence="1">
    <location>
        <begin position="24"/>
        <end position="71"/>
    </location>
</feature>
<protein>
    <recommendedName>
        <fullName evidence="4">Collagen-like protein</fullName>
    </recommendedName>
</protein>
<name>A0ABV8GL78_9ACTN</name>
<reference evidence="3" key="1">
    <citation type="journal article" date="2019" name="Int. J. Syst. Evol. Microbiol.">
        <title>The Global Catalogue of Microorganisms (GCM) 10K type strain sequencing project: providing services to taxonomists for standard genome sequencing and annotation.</title>
        <authorList>
            <consortium name="The Broad Institute Genomics Platform"/>
            <consortium name="The Broad Institute Genome Sequencing Center for Infectious Disease"/>
            <person name="Wu L."/>
            <person name="Ma J."/>
        </authorList>
    </citation>
    <scope>NUCLEOTIDE SEQUENCE [LARGE SCALE GENOMIC DNA]</scope>
    <source>
        <strain evidence="3">TBRC 1276</strain>
    </source>
</reference>
<dbReference type="Proteomes" id="UP001595851">
    <property type="component" value="Unassembled WGS sequence"/>
</dbReference>
<gene>
    <name evidence="2" type="ORF">ACFOY2_46300</name>
</gene>
<accession>A0ABV8GL78</accession>
<evidence type="ECO:0000313" key="2">
    <source>
        <dbReference type="EMBL" id="MFC4014706.1"/>
    </source>
</evidence>
<evidence type="ECO:0008006" key="4">
    <source>
        <dbReference type="Google" id="ProtNLM"/>
    </source>
</evidence>